<protein>
    <submittedName>
        <fullName evidence="3">PIR protein</fullName>
    </submittedName>
</protein>
<reference evidence="3 4" key="1">
    <citation type="submission" date="2016-06" db="EMBL/GenBank/DDBJ databases">
        <authorList>
            <consortium name="Pathogen Informatics"/>
        </authorList>
    </citation>
    <scope>NUCLEOTIDE SEQUENCE [LARGE SCALE GENOMIC DNA]</scope>
</reference>
<organism evidence="3 4">
    <name type="scientific">Plasmodium ovale</name>
    <name type="common">malaria parasite P. ovale</name>
    <dbReference type="NCBI Taxonomy" id="36330"/>
    <lineage>
        <taxon>Eukaryota</taxon>
        <taxon>Sar</taxon>
        <taxon>Alveolata</taxon>
        <taxon>Apicomplexa</taxon>
        <taxon>Aconoidasida</taxon>
        <taxon>Haemosporida</taxon>
        <taxon>Plasmodiidae</taxon>
        <taxon>Plasmodium</taxon>
        <taxon>Plasmodium (Plasmodium)</taxon>
    </lineage>
</organism>
<dbReference type="AlphaFoldDB" id="A0A1C3KGK8"/>
<name>A0A1C3KGK8_PLAOA</name>
<accession>A0A1C3KGK8</accession>
<dbReference type="OrthoDB" id="10419819at2759"/>
<feature type="region of interest" description="Disordered" evidence="1">
    <location>
        <begin position="239"/>
        <end position="263"/>
    </location>
</feature>
<evidence type="ECO:0000256" key="2">
    <source>
        <dbReference type="SAM" id="Phobius"/>
    </source>
</evidence>
<feature type="compositionally biased region" description="Polar residues" evidence="1">
    <location>
        <begin position="239"/>
        <end position="250"/>
    </location>
</feature>
<dbReference type="Proteomes" id="UP000243200">
    <property type="component" value="Unassembled WGS sequence"/>
</dbReference>
<keyword evidence="2" id="KW-0812">Transmembrane</keyword>
<dbReference type="VEuPathDB" id="PlasmoDB:PocGH01_00024100"/>
<dbReference type="EMBL" id="FLRJ01000165">
    <property type="protein sequence ID" value="SBT72839.1"/>
    <property type="molecule type" value="Genomic_DNA"/>
</dbReference>
<sequence>MAACSDPSYVVKYDFFKHIDDYLEFETTLDGNFRGDKYTENCNFIESNYRIHVDQDNIPKVMDVCKKFVYLTELVINREKELTYDDNDNDNDYFYLNFWLNTQINKIYSNNICKKSFFQNLVSHNNSNNKLSKLKGNIRDIEENELNDMNTLYILYKNYNEIKKILRGSNSNKEHIIEKAKKCVEEYKKLNDKCSGNGKNFCETLISFKNKYDEIELCQYKFAKWTKKKLPSLTDDLSNSLPECETSTNVEEGPSAQGSDEAAEDIGDASDFDMHNITIGAVSTLGLSFIFFVLYKFTTFGQLLRSPMKKNEKIWENIEEINHFSHTSEHEHFNSENKLYGVAYNSFKNT</sequence>
<dbReference type="Pfam" id="PF05795">
    <property type="entry name" value="Plasmodium_Vir"/>
    <property type="match status" value="2"/>
</dbReference>
<proteinExistence type="predicted"/>
<feature type="transmembrane region" description="Helical" evidence="2">
    <location>
        <begin position="277"/>
        <end position="295"/>
    </location>
</feature>
<evidence type="ECO:0000313" key="3">
    <source>
        <dbReference type="EMBL" id="SBT72839.1"/>
    </source>
</evidence>
<dbReference type="VEuPathDB" id="PlasmoDB:POWCR01_000060300"/>
<evidence type="ECO:0000313" key="4">
    <source>
        <dbReference type="Proteomes" id="UP000243200"/>
    </source>
</evidence>
<keyword evidence="2" id="KW-0472">Membrane</keyword>
<keyword evidence="2" id="KW-1133">Transmembrane helix</keyword>
<gene>
    <name evidence="3" type="primary">PowCR01_000060300</name>
    <name evidence="3" type="ORF">POWCR01_000060300</name>
</gene>
<evidence type="ECO:0000256" key="1">
    <source>
        <dbReference type="SAM" id="MobiDB-lite"/>
    </source>
</evidence>
<dbReference type="InterPro" id="IPR008780">
    <property type="entry name" value="Plasmodium_Vir"/>
</dbReference>